<comment type="caution">
    <text evidence="3">The sequence shown here is derived from an EMBL/GenBank/DDBJ whole genome shotgun (WGS) entry which is preliminary data.</text>
</comment>
<sequence>MYVVTYSLFLFFFTACASMYTPTYPYICGYLPCVDSHRSIYLSLYISAMHVYTHICMNMYVYDLHMCGVCLCGTKNASYSIKAKEVENSRNPAGRGALPFGPSPKAEGRR</sequence>
<feature type="region of interest" description="Disordered" evidence="1">
    <location>
        <begin position="86"/>
        <end position="110"/>
    </location>
</feature>
<evidence type="ECO:0000256" key="1">
    <source>
        <dbReference type="SAM" id="MobiDB-lite"/>
    </source>
</evidence>
<proteinExistence type="predicted"/>
<evidence type="ECO:0000256" key="2">
    <source>
        <dbReference type="SAM" id="SignalP"/>
    </source>
</evidence>
<evidence type="ECO:0008006" key="5">
    <source>
        <dbReference type="Google" id="ProtNLM"/>
    </source>
</evidence>
<feature type="signal peptide" evidence="2">
    <location>
        <begin position="1"/>
        <end position="18"/>
    </location>
</feature>
<dbReference type="Proteomes" id="UP000221165">
    <property type="component" value="Unassembled WGS sequence"/>
</dbReference>
<gene>
    <name evidence="3" type="ORF">CSUI_009761</name>
</gene>
<dbReference type="AlphaFoldDB" id="A0A2C6KFW7"/>
<evidence type="ECO:0000313" key="4">
    <source>
        <dbReference type="Proteomes" id="UP000221165"/>
    </source>
</evidence>
<organism evidence="3 4">
    <name type="scientific">Cystoisospora suis</name>
    <dbReference type="NCBI Taxonomy" id="483139"/>
    <lineage>
        <taxon>Eukaryota</taxon>
        <taxon>Sar</taxon>
        <taxon>Alveolata</taxon>
        <taxon>Apicomplexa</taxon>
        <taxon>Conoidasida</taxon>
        <taxon>Coccidia</taxon>
        <taxon>Eucoccidiorida</taxon>
        <taxon>Eimeriorina</taxon>
        <taxon>Sarcocystidae</taxon>
        <taxon>Cystoisospora</taxon>
    </lineage>
</organism>
<dbReference type="EMBL" id="MIGC01005987">
    <property type="protein sequence ID" value="PHJ16427.1"/>
    <property type="molecule type" value="Genomic_DNA"/>
</dbReference>
<dbReference type="GeneID" id="94433081"/>
<dbReference type="VEuPathDB" id="ToxoDB:CSUI_009761"/>
<protein>
    <recommendedName>
        <fullName evidence="5">Transmembrane protein</fullName>
    </recommendedName>
</protein>
<feature type="chain" id="PRO_5012903271" description="Transmembrane protein" evidence="2">
    <location>
        <begin position="19"/>
        <end position="110"/>
    </location>
</feature>
<keyword evidence="2" id="KW-0732">Signal</keyword>
<accession>A0A2C6KFW7</accession>
<evidence type="ECO:0000313" key="3">
    <source>
        <dbReference type="EMBL" id="PHJ16427.1"/>
    </source>
</evidence>
<keyword evidence="4" id="KW-1185">Reference proteome</keyword>
<reference evidence="3 4" key="1">
    <citation type="journal article" date="2017" name="Int. J. Parasitol.">
        <title>The genome of the protozoan parasite Cystoisospora suis and a reverse vaccinology approach to identify vaccine candidates.</title>
        <authorList>
            <person name="Palmieri N."/>
            <person name="Shrestha A."/>
            <person name="Ruttkowski B."/>
            <person name="Beck T."/>
            <person name="Vogl C."/>
            <person name="Tomley F."/>
            <person name="Blake D.P."/>
            <person name="Joachim A."/>
        </authorList>
    </citation>
    <scope>NUCLEOTIDE SEQUENCE [LARGE SCALE GENOMIC DNA]</scope>
    <source>
        <strain evidence="3 4">Wien I</strain>
    </source>
</reference>
<name>A0A2C6KFW7_9APIC</name>
<dbReference type="RefSeq" id="XP_067918156.1">
    <property type="nucleotide sequence ID" value="XM_068069870.1"/>
</dbReference>